<organism evidence="4 5">
    <name type="scientific">Clathrus columnatus</name>
    <dbReference type="NCBI Taxonomy" id="1419009"/>
    <lineage>
        <taxon>Eukaryota</taxon>
        <taxon>Fungi</taxon>
        <taxon>Dikarya</taxon>
        <taxon>Basidiomycota</taxon>
        <taxon>Agaricomycotina</taxon>
        <taxon>Agaricomycetes</taxon>
        <taxon>Phallomycetidae</taxon>
        <taxon>Phallales</taxon>
        <taxon>Clathraceae</taxon>
        <taxon>Clathrus</taxon>
    </lineage>
</organism>
<dbReference type="InterPro" id="IPR014041">
    <property type="entry name" value="ESCRT-II_cplx_Vps25-sub_N"/>
</dbReference>
<evidence type="ECO:0000256" key="3">
    <source>
        <dbReference type="ARBA" id="ARBA00022927"/>
    </source>
</evidence>
<dbReference type="AlphaFoldDB" id="A0AAV5ACM1"/>
<dbReference type="GO" id="GO:0043328">
    <property type="term" value="P:protein transport to vacuole involved in ubiquitin-dependent protein catabolic process via the multivesicular body sorting pathway"/>
    <property type="evidence" value="ECO:0007669"/>
    <property type="project" value="TreeGrafter"/>
</dbReference>
<dbReference type="PANTHER" id="PTHR13149">
    <property type="entry name" value="VACUOLAR PROTEIN SORTING-ASSOCIATED PROTEIN VPS25"/>
    <property type="match status" value="1"/>
</dbReference>
<evidence type="ECO:0000313" key="4">
    <source>
        <dbReference type="EMBL" id="GJJ11208.1"/>
    </source>
</evidence>
<sequence length="223" mass="24954">MSVEAVADQREKTQISAPLCNTRKGIRSVIDSHRSYMMQCVHVPPALSHNISLQPNLTTQAVQTQQWTRLILSYARHKHLFILKLDDCEIPAGAQGDWDEILQNDRINRKLLSSHLSLLMASMVSQNLAVYEPPKQTRSVIVYWRLPEEWAEVVHEWATSTGQLNTILTFYELTTSGIDNPTKGLPLILLRKVIAILGKTGRGQIIEGVEGGGVRFFPGTGKS</sequence>
<evidence type="ECO:0008006" key="6">
    <source>
        <dbReference type="Google" id="ProtNLM"/>
    </source>
</evidence>
<dbReference type="EMBL" id="BPWL01000006">
    <property type="protein sequence ID" value="GJJ11208.1"/>
    <property type="molecule type" value="Genomic_DNA"/>
</dbReference>
<gene>
    <name evidence="4" type="ORF">Clacol_005440</name>
</gene>
<name>A0AAV5ACM1_9AGAM</name>
<dbReference type="InterPro" id="IPR036388">
    <property type="entry name" value="WH-like_DNA-bd_sf"/>
</dbReference>
<accession>A0AAV5ACM1</accession>
<reference evidence="4" key="1">
    <citation type="submission" date="2021-10" db="EMBL/GenBank/DDBJ databases">
        <title>De novo Genome Assembly of Clathrus columnatus (Basidiomycota, Fungi) Using Illumina and Nanopore Sequence Data.</title>
        <authorList>
            <person name="Ogiso-Tanaka E."/>
            <person name="Itagaki H."/>
            <person name="Hosoya T."/>
            <person name="Hosaka K."/>
        </authorList>
    </citation>
    <scope>NUCLEOTIDE SEQUENCE</scope>
    <source>
        <strain evidence="4">MO-923</strain>
    </source>
</reference>
<evidence type="ECO:0000313" key="5">
    <source>
        <dbReference type="Proteomes" id="UP001050691"/>
    </source>
</evidence>
<dbReference type="Pfam" id="PF05871">
    <property type="entry name" value="ESCRT-II"/>
    <property type="match status" value="1"/>
</dbReference>
<evidence type="ECO:0000256" key="1">
    <source>
        <dbReference type="ARBA" id="ARBA00009674"/>
    </source>
</evidence>
<protein>
    <recommendedName>
        <fullName evidence="6">ESCRT-II complex vps25 subunit</fullName>
    </recommendedName>
</protein>
<evidence type="ECO:0000256" key="2">
    <source>
        <dbReference type="ARBA" id="ARBA00022448"/>
    </source>
</evidence>
<dbReference type="Proteomes" id="UP001050691">
    <property type="component" value="Unassembled WGS sequence"/>
</dbReference>
<keyword evidence="5" id="KW-1185">Reference proteome</keyword>
<dbReference type="PANTHER" id="PTHR13149:SF0">
    <property type="entry name" value="VACUOLAR PROTEIN-SORTING-ASSOCIATED PROTEIN 25"/>
    <property type="match status" value="1"/>
</dbReference>
<dbReference type="GO" id="GO:0000814">
    <property type="term" value="C:ESCRT II complex"/>
    <property type="evidence" value="ECO:0007669"/>
    <property type="project" value="InterPro"/>
</dbReference>
<proteinExistence type="inferred from homology"/>
<keyword evidence="3" id="KW-0653">Protein transport</keyword>
<comment type="caution">
    <text evidence="4">The sequence shown here is derived from an EMBL/GenBank/DDBJ whole genome shotgun (WGS) entry which is preliminary data.</text>
</comment>
<dbReference type="GO" id="GO:0042803">
    <property type="term" value="F:protein homodimerization activity"/>
    <property type="evidence" value="ECO:0007669"/>
    <property type="project" value="TreeGrafter"/>
</dbReference>
<dbReference type="Gene3D" id="1.10.10.570">
    <property type="entry name" value="Winged helix' DNA-binding domain. Chain C. Domain 1"/>
    <property type="match status" value="1"/>
</dbReference>
<keyword evidence="2" id="KW-0813">Transport</keyword>
<dbReference type="GO" id="GO:0005198">
    <property type="term" value="F:structural molecule activity"/>
    <property type="evidence" value="ECO:0007669"/>
    <property type="project" value="TreeGrafter"/>
</dbReference>
<dbReference type="Gene3D" id="1.10.10.10">
    <property type="entry name" value="Winged helix-like DNA-binding domain superfamily/Winged helix DNA-binding domain"/>
    <property type="match status" value="1"/>
</dbReference>
<dbReference type="InterPro" id="IPR036390">
    <property type="entry name" value="WH_DNA-bd_sf"/>
</dbReference>
<dbReference type="SUPFAM" id="SSF46785">
    <property type="entry name" value="Winged helix' DNA-binding domain"/>
    <property type="match status" value="2"/>
</dbReference>
<comment type="similarity">
    <text evidence="1">Belongs to the VPS25 family.</text>
</comment>
<dbReference type="InterPro" id="IPR008570">
    <property type="entry name" value="ESCRT-II_cplx_Vps25-sub"/>
</dbReference>